<evidence type="ECO:0000313" key="3">
    <source>
        <dbReference type="Proteomes" id="UP001386955"/>
    </source>
</evidence>
<dbReference type="AlphaFoldDB" id="A0AAN9T293"/>
<proteinExistence type="predicted"/>
<feature type="region of interest" description="Disordered" evidence="1">
    <location>
        <begin position="1"/>
        <end position="81"/>
    </location>
</feature>
<evidence type="ECO:0000313" key="2">
    <source>
        <dbReference type="EMBL" id="KAK7405528.1"/>
    </source>
</evidence>
<comment type="caution">
    <text evidence="2">The sequence shown here is derived from an EMBL/GenBank/DDBJ whole genome shotgun (WGS) entry which is preliminary data.</text>
</comment>
<dbReference type="Proteomes" id="UP001386955">
    <property type="component" value="Unassembled WGS sequence"/>
</dbReference>
<evidence type="ECO:0000256" key="1">
    <source>
        <dbReference type="SAM" id="MobiDB-lite"/>
    </source>
</evidence>
<keyword evidence="3" id="KW-1185">Reference proteome</keyword>
<organism evidence="2 3">
    <name type="scientific">Psophocarpus tetragonolobus</name>
    <name type="common">Winged bean</name>
    <name type="synonym">Dolichos tetragonolobus</name>
    <dbReference type="NCBI Taxonomy" id="3891"/>
    <lineage>
        <taxon>Eukaryota</taxon>
        <taxon>Viridiplantae</taxon>
        <taxon>Streptophyta</taxon>
        <taxon>Embryophyta</taxon>
        <taxon>Tracheophyta</taxon>
        <taxon>Spermatophyta</taxon>
        <taxon>Magnoliopsida</taxon>
        <taxon>eudicotyledons</taxon>
        <taxon>Gunneridae</taxon>
        <taxon>Pentapetalae</taxon>
        <taxon>rosids</taxon>
        <taxon>fabids</taxon>
        <taxon>Fabales</taxon>
        <taxon>Fabaceae</taxon>
        <taxon>Papilionoideae</taxon>
        <taxon>50 kb inversion clade</taxon>
        <taxon>NPAAA clade</taxon>
        <taxon>indigoferoid/millettioid clade</taxon>
        <taxon>Phaseoleae</taxon>
        <taxon>Psophocarpus</taxon>
    </lineage>
</organism>
<gene>
    <name evidence="2" type="ORF">VNO78_06911</name>
</gene>
<sequence length="112" mass="12681">MIMKVRRHHNPKAQEYSQNGQANLADKGGRKQRVSTAQVHNNKTNHINESVPTSISAQHAQGQPRSFKERSVQISSGVESSMTKPYDHKLWSFQGFQKVVGSEDKDRRLVLV</sequence>
<feature type="compositionally biased region" description="Polar residues" evidence="1">
    <location>
        <begin position="34"/>
        <end position="64"/>
    </location>
</feature>
<accession>A0AAN9T293</accession>
<protein>
    <submittedName>
        <fullName evidence="2">Uncharacterized protein</fullName>
    </submittedName>
</protein>
<dbReference type="EMBL" id="JAYMYS010000002">
    <property type="protein sequence ID" value="KAK7405528.1"/>
    <property type="molecule type" value="Genomic_DNA"/>
</dbReference>
<reference evidence="2 3" key="1">
    <citation type="submission" date="2024-01" db="EMBL/GenBank/DDBJ databases">
        <title>The genomes of 5 underutilized Papilionoideae crops provide insights into root nodulation and disease resistanc.</title>
        <authorList>
            <person name="Jiang F."/>
        </authorList>
    </citation>
    <scope>NUCLEOTIDE SEQUENCE [LARGE SCALE GENOMIC DNA]</scope>
    <source>
        <strain evidence="2">DUOXIRENSHENG_FW03</strain>
        <tissue evidence="2">Leaves</tissue>
    </source>
</reference>
<name>A0AAN9T293_PSOTE</name>
<feature type="compositionally biased region" description="Polar residues" evidence="1">
    <location>
        <begin position="72"/>
        <end position="81"/>
    </location>
</feature>
<feature type="compositionally biased region" description="Basic residues" evidence="1">
    <location>
        <begin position="1"/>
        <end position="11"/>
    </location>
</feature>